<evidence type="ECO:0000256" key="2">
    <source>
        <dbReference type="ARBA" id="ARBA00007639"/>
    </source>
</evidence>
<proteinExistence type="inferred from homology"/>
<dbReference type="AlphaFoldDB" id="A0A7J3V153"/>
<feature type="domain" description="Periplasmic binding protein" evidence="4">
    <location>
        <begin position="31"/>
        <end position="284"/>
    </location>
</feature>
<reference evidence="5" key="1">
    <citation type="journal article" date="2020" name="mSystems">
        <title>Genome- and Community-Level Interaction Insights into Carbon Utilization and Element Cycling Functions of Hydrothermarchaeota in Hydrothermal Sediment.</title>
        <authorList>
            <person name="Zhou Z."/>
            <person name="Liu Y."/>
            <person name="Xu W."/>
            <person name="Pan J."/>
            <person name="Luo Z.H."/>
            <person name="Li M."/>
        </authorList>
    </citation>
    <scope>NUCLEOTIDE SEQUENCE [LARGE SCALE GENOMIC DNA]</scope>
    <source>
        <strain evidence="5">SpSt-1038</strain>
    </source>
</reference>
<evidence type="ECO:0000313" key="5">
    <source>
        <dbReference type="EMBL" id="HHI49220.1"/>
    </source>
</evidence>
<dbReference type="Pfam" id="PF13407">
    <property type="entry name" value="Peripla_BP_4"/>
    <property type="match status" value="1"/>
</dbReference>
<dbReference type="PANTHER" id="PTHR46847:SF3">
    <property type="entry name" value="GALACTOFURANOSE-BINDING PROTEIN YTFQ"/>
    <property type="match status" value="1"/>
</dbReference>
<evidence type="ECO:0000256" key="3">
    <source>
        <dbReference type="ARBA" id="ARBA00022729"/>
    </source>
</evidence>
<comment type="similarity">
    <text evidence="2">Belongs to the bacterial solute-binding protein 2 family.</text>
</comment>
<keyword evidence="3" id="KW-0732">Signal</keyword>
<sequence length="317" mass="34789">MKFLKRVLLMALALGLLSVPVQTAWAAKYKVGFCVMTLAFTWMQYSYRAILEEAKKYPEIELIVQDAQMSPERQVAICENFIAMGVDAIITDPLDVTTLIPTMEKAKEAGIAFVTFDRRAFGAPYLFHVGCDDVFGGRLAAEYIAAKLNGEGRIVYISGQVGSSPAINRDRGFKEQLAHYPKLKIVYEQSGQFLREEGLRVMEDAIVATGGKFDAVFCANDDSALGAIQAMKAAGIDLDKVIVVGCDGVPDALRAILAGELDASIQYPVAMASIAMRQLAEYLIYGKMPAVIDYDILPWLIVKANIETGDFYPEITK</sequence>
<evidence type="ECO:0000259" key="4">
    <source>
        <dbReference type="Pfam" id="PF13407"/>
    </source>
</evidence>
<protein>
    <submittedName>
        <fullName evidence="5">Sugar ABC transporter substrate-binding protein</fullName>
    </submittedName>
</protein>
<dbReference type="PANTHER" id="PTHR46847">
    <property type="entry name" value="D-ALLOSE-BINDING PERIPLASMIC PROTEIN-RELATED"/>
    <property type="match status" value="1"/>
</dbReference>
<organism evidence="5">
    <name type="scientific">Candidatus Methanosuratincola petrocarbonis</name>
    <name type="common">ex Vanwonterghem et al. 2016</name>
    <dbReference type="NCBI Taxonomy" id="1867261"/>
    <lineage>
        <taxon>Archaea</taxon>
        <taxon>Thermoproteota</taxon>
        <taxon>Methanosuratincolia</taxon>
        <taxon>Candidatus Methanomethylicales</taxon>
        <taxon>Candidatus Methanomethylicaceae</taxon>
        <taxon>Candidatus Methanosuratincola (ex Vanwonterghem et al. 2016)</taxon>
    </lineage>
</organism>
<dbReference type="InterPro" id="IPR025997">
    <property type="entry name" value="SBP_2_dom"/>
</dbReference>
<accession>A0A7J3V153</accession>
<name>A0A7J3V153_9CREN</name>
<dbReference type="SUPFAM" id="SSF53822">
    <property type="entry name" value="Periplasmic binding protein-like I"/>
    <property type="match status" value="1"/>
</dbReference>
<evidence type="ECO:0000256" key="1">
    <source>
        <dbReference type="ARBA" id="ARBA00004196"/>
    </source>
</evidence>
<dbReference type="Gene3D" id="3.40.50.2300">
    <property type="match status" value="2"/>
</dbReference>
<gene>
    <name evidence="5" type="ORF">ENL91_03515</name>
</gene>
<comment type="caution">
    <text evidence="5">The sequence shown here is derived from an EMBL/GenBank/DDBJ whole genome shotgun (WGS) entry which is preliminary data.</text>
</comment>
<comment type="subcellular location">
    <subcellularLocation>
        <location evidence="1">Cell envelope</location>
    </subcellularLocation>
</comment>
<dbReference type="InterPro" id="IPR028082">
    <property type="entry name" value="Peripla_BP_I"/>
</dbReference>
<dbReference type="EMBL" id="DRVT01000045">
    <property type="protein sequence ID" value="HHI49220.1"/>
    <property type="molecule type" value="Genomic_DNA"/>
</dbReference>
<dbReference type="GO" id="GO:0030246">
    <property type="term" value="F:carbohydrate binding"/>
    <property type="evidence" value="ECO:0007669"/>
    <property type="project" value="UniProtKB-ARBA"/>
</dbReference>